<dbReference type="Pfam" id="PF00450">
    <property type="entry name" value="Peptidase_S10"/>
    <property type="match status" value="2"/>
</dbReference>
<evidence type="ECO:0000313" key="6">
    <source>
        <dbReference type="EMBL" id="KAJ4396221.1"/>
    </source>
</evidence>
<proteinExistence type="inferred from homology"/>
<keyword evidence="3" id="KW-0645">Protease</keyword>
<dbReference type="PANTHER" id="PTHR11802:SF479">
    <property type="entry name" value="CARBOXYPEPTIDASE"/>
    <property type="match status" value="1"/>
</dbReference>
<accession>A0A9W8YZN5</accession>
<dbReference type="GO" id="GO:0004185">
    <property type="term" value="F:serine-type carboxypeptidase activity"/>
    <property type="evidence" value="ECO:0007669"/>
    <property type="project" value="InterPro"/>
</dbReference>
<dbReference type="SUPFAM" id="SSF53474">
    <property type="entry name" value="alpha/beta-Hydrolases"/>
    <property type="match status" value="1"/>
</dbReference>
<reference evidence="6" key="1">
    <citation type="submission" date="2022-10" db="EMBL/GenBank/DDBJ databases">
        <title>Tapping the CABI collections for fungal endophytes: first genome assemblies for Collariella, Neodidymelliopsis, Ascochyta clinopodiicola, Didymella pomorum, Didymosphaeria variabile, Neocosmospora piperis and Neocucurbitaria cava.</title>
        <authorList>
            <person name="Hill R."/>
        </authorList>
    </citation>
    <scope>NUCLEOTIDE SEQUENCE</scope>
    <source>
        <strain evidence="6">IMI 355082</strain>
    </source>
</reference>
<keyword evidence="5" id="KW-0325">Glycoprotein</keyword>
<evidence type="ECO:0008006" key="8">
    <source>
        <dbReference type="Google" id="ProtNLM"/>
    </source>
</evidence>
<dbReference type="Proteomes" id="UP001140453">
    <property type="component" value="Unassembled WGS sequence"/>
</dbReference>
<evidence type="ECO:0000256" key="1">
    <source>
        <dbReference type="ARBA" id="ARBA00009431"/>
    </source>
</evidence>
<protein>
    <recommendedName>
        <fullName evidence="8">Serine carboxypeptidase</fullName>
    </recommendedName>
</protein>
<evidence type="ECO:0000256" key="4">
    <source>
        <dbReference type="ARBA" id="ARBA00022801"/>
    </source>
</evidence>
<evidence type="ECO:0000313" key="7">
    <source>
        <dbReference type="Proteomes" id="UP001140453"/>
    </source>
</evidence>
<keyword evidence="2" id="KW-0121">Carboxypeptidase</keyword>
<name>A0A9W8YZN5_9PEZI</name>
<dbReference type="PANTHER" id="PTHR11802">
    <property type="entry name" value="SERINE PROTEASE FAMILY S10 SERINE CARBOXYPEPTIDASE"/>
    <property type="match status" value="1"/>
</dbReference>
<comment type="similarity">
    <text evidence="1">Belongs to the peptidase S10 family.</text>
</comment>
<dbReference type="GO" id="GO:0006508">
    <property type="term" value="P:proteolysis"/>
    <property type="evidence" value="ECO:0007669"/>
    <property type="project" value="UniProtKB-KW"/>
</dbReference>
<dbReference type="OrthoDB" id="443318at2759"/>
<keyword evidence="7" id="KW-1185">Reference proteome</keyword>
<dbReference type="AlphaFoldDB" id="A0A9W8YZN5"/>
<dbReference type="InterPro" id="IPR029058">
    <property type="entry name" value="AB_hydrolase_fold"/>
</dbReference>
<gene>
    <name evidence="6" type="ORF">N0V93_000440</name>
</gene>
<evidence type="ECO:0000256" key="2">
    <source>
        <dbReference type="ARBA" id="ARBA00022645"/>
    </source>
</evidence>
<sequence length="560" mass="60864">MHLKLYKDSLREMRWFAQLLLFGAASATLKLRSTKPSLSEQVLTSPSNAGQSEPVPRQAAPRFLTPQTQRFAVNGSALPEVSWDVGESYAGSLSISENANDTNSLFFWFFPSENQTVGKEITIWLTGGPGCSSIGELLSENGPFLWQPGVFRPIQNKWSWHRLTNMVWIDQPIGSGFSQGSSYSGMYCPYIASAMLDANDTQFFDVTGMQIFDGLYSNDPLAQDLPASRFANTWSDVFGFNDSFTASLTNASKTCGYEGHLDEYIVFPPAGRQPSTIPGFQADQVTPLEGCSLFNDVFNAASEVNPCFSVYTITQLCPIKYDPLGFSDGTNYVPQGSGPVYFERQDVKNVIHAPNKTWQFCTNEDVFVNGTDTSVVDGPGSQPVLPNVIDRTQNVILGHGSQDFVLISDGTLLSIQNMTFGGMMGFQSRPVDPLYIPYHVNDDFTTLAGAGVMGTAHKERGLTYIAVAPAGHFLTMDAPAVAFRSMEVLLGRVEGFQSMVPFTIDTNNTSQPSGQMGNGTVKIVNGGVVGSVTVSQAKMVSCNGVSILTLVILSCLFMIQ</sequence>
<evidence type="ECO:0000256" key="5">
    <source>
        <dbReference type="ARBA" id="ARBA00023180"/>
    </source>
</evidence>
<keyword evidence="4" id="KW-0378">Hydrolase</keyword>
<dbReference type="EMBL" id="JAPEVB010000001">
    <property type="protein sequence ID" value="KAJ4396221.1"/>
    <property type="molecule type" value="Genomic_DNA"/>
</dbReference>
<dbReference type="InterPro" id="IPR001563">
    <property type="entry name" value="Peptidase_S10"/>
</dbReference>
<comment type="caution">
    <text evidence="6">The sequence shown here is derived from an EMBL/GenBank/DDBJ whole genome shotgun (WGS) entry which is preliminary data.</text>
</comment>
<evidence type="ECO:0000256" key="3">
    <source>
        <dbReference type="ARBA" id="ARBA00022670"/>
    </source>
</evidence>
<dbReference type="Gene3D" id="3.40.50.1820">
    <property type="entry name" value="alpha/beta hydrolase"/>
    <property type="match status" value="2"/>
</dbReference>
<organism evidence="6 7">
    <name type="scientific">Gnomoniopsis smithogilvyi</name>
    <dbReference type="NCBI Taxonomy" id="1191159"/>
    <lineage>
        <taxon>Eukaryota</taxon>
        <taxon>Fungi</taxon>
        <taxon>Dikarya</taxon>
        <taxon>Ascomycota</taxon>
        <taxon>Pezizomycotina</taxon>
        <taxon>Sordariomycetes</taxon>
        <taxon>Sordariomycetidae</taxon>
        <taxon>Diaporthales</taxon>
        <taxon>Gnomoniaceae</taxon>
        <taxon>Gnomoniopsis</taxon>
    </lineage>
</organism>
<dbReference type="PRINTS" id="PR00724">
    <property type="entry name" value="CRBOXYPTASEC"/>
</dbReference>